<feature type="chain" id="PRO_5044239664" description="Zona pellucida sperm-binding protein 4" evidence="19">
    <location>
        <begin position="22"/>
        <end position="839"/>
    </location>
</feature>
<dbReference type="InterPro" id="IPR000519">
    <property type="entry name" value="P_trefoil_dom"/>
</dbReference>
<feature type="domain" description="P-type" evidence="21">
    <location>
        <begin position="448"/>
        <end position="486"/>
    </location>
</feature>
<keyword evidence="8" id="KW-0472">Membrane</keyword>
<feature type="compositionally biased region" description="Pro residues" evidence="18">
    <location>
        <begin position="99"/>
        <end position="116"/>
    </location>
</feature>
<evidence type="ECO:0000256" key="9">
    <source>
        <dbReference type="ARBA" id="ARBA00023157"/>
    </source>
</evidence>
<evidence type="ECO:0000256" key="2">
    <source>
        <dbReference type="ARBA" id="ARBA00022475"/>
    </source>
</evidence>
<feature type="disulfide bond" evidence="17">
    <location>
        <begin position="460"/>
        <end position="475"/>
    </location>
</feature>
<keyword evidence="5" id="KW-0165">Cleavage on pair of basic residues</keyword>
<feature type="compositionally biased region" description="Pro residues" evidence="18">
    <location>
        <begin position="150"/>
        <end position="167"/>
    </location>
</feature>
<feature type="compositionally biased region" description="Polar residues" evidence="18">
    <location>
        <begin position="65"/>
        <end position="75"/>
    </location>
</feature>
<dbReference type="SUPFAM" id="SSF57492">
    <property type="entry name" value="Trefoil"/>
    <property type="match status" value="1"/>
</dbReference>
<dbReference type="Gene3D" id="2.60.40.3210">
    <property type="entry name" value="Zona pellucida, ZP-N domain"/>
    <property type="match status" value="1"/>
</dbReference>
<dbReference type="Pfam" id="PF00100">
    <property type="entry name" value="Zona_pellucida"/>
    <property type="match status" value="1"/>
</dbReference>
<keyword evidence="3" id="KW-0964">Secreted</keyword>
<evidence type="ECO:0000256" key="15">
    <source>
        <dbReference type="ARBA" id="ARBA00042273"/>
    </source>
</evidence>
<dbReference type="AlphaFoldDB" id="A0A6Q2Z9W4"/>
<dbReference type="InParanoid" id="A0A6Q2Z9W4"/>
<dbReference type="PANTHER" id="PTHR23343:SF31">
    <property type="entry name" value="ZONA PELLUCIDA SPERM-BINDING PROTEIN 4"/>
    <property type="match status" value="1"/>
</dbReference>
<evidence type="ECO:0000256" key="17">
    <source>
        <dbReference type="PROSITE-ProRule" id="PRU00779"/>
    </source>
</evidence>
<dbReference type="PROSITE" id="PS51448">
    <property type="entry name" value="P_TREFOIL_2"/>
    <property type="match status" value="1"/>
</dbReference>
<evidence type="ECO:0000256" key="19">
    <source>
        <dbReference type="SAM" id="SignalP"/>
    </source>
</evidence>
<evidence type="ECO:0000259" key="20">
    <source>
        <dbReference type="PROSITE" id="PS51034"/>
    </source>
</evidence>
<dbReference type="Ensembl" id="ENSELUT00000053849.2">
    <property type="protein sequence ID" value="ENSELUP00000074653.2"/>
    <property type="gene ID" value="ENSELUG00000009851.3"/>
</dbReference>
<evidence type="ECO:0000256" key="13">
    <source>
        <dbReference type="ARBA" id="ARBA00037545"/>
    </source>
</evidence>
<dbReference type="Pfam" id="PF23344">
    <property type="entry name" value="ZP-N"/>
    <property type="match status" value="1"/>
</dbReference>
<reference evidence="22" key="4">
    <citation type="submission" date="2025-09" db="UniProtKB">
        <authorList>
            <consortium name="Ensembl"/>
        </authorList>
    </citation>
    <scope>IDENTIFICATION</scope>
</reference>
<sequence length="839" mass="95884">MAVGWCSIRFVLVVFACCADAQPKWRFPPYKDHQPQDTASKPRKPQWPEPQWPQQLNPKVPEPQGPQQLNPQFSDHQGPQQQTPQRPHPHGPQQQTPQRPDPQGPPQPTPQRPDPQGPQQTPQNFDPQGPQQQNPLSHEHNGPQQQTPQRPDPQGPPQPTPQRPDPQGPQQTPQNFDPQGPQQQNLLSHEHNGPQQQTPQRPDPQGPQQTPQNFYPQGPQQQNPLSHEHNGPQQQTPERPDPQEPQQQTPQRPDPQEPQQQTPQRPDPQEPQQQTPQRPDPQEPQQQTPQRPDPQEPQQQTPQRPDPQEPQQQTPQRPDTQEPQQQTPQRPDPQGPQQQTPQRPKFQGQQEQIHQWPEPEGIQLLNHQRPEPQWPRQQSLQRTVPQRQDVNGQQQQIAQRPVPELSHQQSLLRPVLQWPQQQSLWRPVPLWSHQQNLLRPAVTKSPDQQCQVQAEDILQCGSPKINRAQCKAINCCYNGQQCYYGKAVTVQCTKDAQFVLVVSREATWPKINIDSISLLGENDSPCIPVGITSAFAIYQFPVTACGTTLKEESGYVVYENRMVSSFEVVMGPQGSITRDSHFELLFQCKYSATTVEAVVVKMNSVPAPVSVAALGPLRVELRLAKGPCKNKGCKNESRAFTSYYTQEEFPVVKVLRQPVYVEVRILERKDPNLVLMLDYCWATSSPSPVSMPQWELLIEECPYPVDRYLTTMIPVEPSSGLLYPTHHKRFILEMFTFVDHTLAPQKDLVTRYIFVCYYIFTTDFFLTYHVFFLFSGQIFIHCSTSVCHRTPGNSCQQKCNRQRRDVAVAQRMSRQTTVVSSGEVVLVDQIPATTYTLDL</sequence>
<feature type="compositionally biased region" description="Polar residues" evidence="18">
    <location>
        <begin position="213"/>
        <end position="225"/>
    </location>
</feature>
<dbReference type="PANTHER" id="PTHR23343">
    <property type="entry name" value="ZONA PELLUCIDA SPERM-BINDING PROTEIN"/>
    <property type="match status" value="1"/>
</dbReference>
<evidence type="ECO:0000256" key="1">
    <source>
        <dbReference type="ARBA" id="ARBA00004251"/>
    </source>
</evidence>
<dbReference type="SMART" id="SM00018">
    <property type="entry name" value="PD"/>
    <property type="match status" value="1"/>
</dbReference>
<evidence type="ECO:0000256" key="5">
    <source>
        <dbReference type="ARBA" id="ARBA00022685"/>
    </source>
</evidence>
<evidence type="ECO:0000256" key="14">
    <source>
        <dbReference type="ARBA" id="ARBA00040238"/>
    </source>
</evidence>
<feature type="disulfide bond" evidence="17">
    <location>
        <begin position="450"/>
        <end position="476"/>
    </location>
</feature>
<dbReference type="GO" id="GO:0035805">
    <property type="term" value="C:egg coat"/>
    <property type="evidence" value="ECO:0007669"/>
    <property type="project" value="UniProtKB-SubCell"/>
</dbReference>
<evidence type="ECO:0000256" key="3">
    <source>
        <dbReference type="ARBA" id="ARBA00022525"/>
    </source>
</evidence>
<evidence type="ECO:0000313" key="22">
    <source>
        <dbReference type="Ensembl" id="ENSELUP00000074653.2"/>
    </source>
</evidence>
<dbReference type="InterPro" id="IPR055356">
    <property type="entry name" value="ZP-N"/>
</dbReference>
<evidence type="ECO:0000256" key="10">
    <source>
        <dbReference type="ARBA" id="ARBA00023180"/>
    </source>
</evidence>
<dbReference type="GO" id="GO:0060468">
    <property type="term" value="P:prevention of polyspermy"/>
    <property type="evidence" value="ECO:0007669"/>
    <property type="project" value="TreeGrafter"/>
</dbReference>
<dbReference type="InterPro" id="IPR044913">
    <property type="entry name" value="P_trefoil_dom_sf"/>
</dbReference>
<evidence type="ECO:0000256" key="8">
    <source>
        <dbReference type="ARBA" id="ARBA00023136"/>
    </source>
</evidence>
<dbReference type="SMART" id="SM00241">
    <property type="entry name" value="ZP"/>
    <property type="match status" value="1"/>
</dbReference>
<evidence type="ECO:0000256" key="6">
    <source>
        <dbReference type="ARBA" id="ARBA00022692"/>
    </source>
</evidence>
<name>A0A6Q2Z9W4_ESOLU</name>
<reference evidence="22" key="2">
    <citation type="submission" date="2020-02" db="EMBL/GenBank/DDBJ databases">
        <title>Esox lucius (northern pike) genome, fEsoLuc1, primary haplotype.</title>
        <authorList>
            <person name="Myers G."/>
            <person name="Karagic N."/>
            <person name="Meyer A."/>
            <person name="Pippel M."/>
            <person name="Reichard M."/>
            <person name="Winkler S."/>
            <person name="Tracey A."/>
            <person name="Sims Y."/>
            <person name="Howe K."/>
            <person name="Rhie A."/>
            <person name="Formenti G."/>
            <person name="Durbin R."/>
            <person name="Fedrigo O."/>
            <person name="Jarvis E.D."/>
        </authorList>
    </citation>
    <scope>NUCLEOTIDE SEQUENCE [LARGE SCALE GENOMIC DNA]</scope>
</reference>
<dbReference type="GO" id="GO:0005886">
    <property type="term" value="C:plasma membrane"/>
    <property type="evidence" value="ECO:0007669"/>
    <property type="project" value="UniProtKB-SubCell"/>
</dbReference>
<keyword evidence="23" id="KW-1185">Reference proteome</keyword>
<proteinExistence type="predicted"/>
<feature type="region of interest" description="Disordered" evidence="18">
    <location>
        <begin position="370"/>
        <end position="402"/>
    </location>
</feature>
<keyword evidence="10" id="KW-0325">Glycoprotein</keyword>
<evidence type="ECO:0000313" key="23">
    <source>
        <dbReference type="Proteomes" id="UP000265140"/>
    </source>
</evidence>
<feature type="signal peptide" evidence="19">
    <location>
        <begin position="1"/>
        <end position="21"/>
    </location>
</feature>
<dbReference type="PROSITE" id="PS51034">
    <property type="entry name" value="ZP_2"/>
    <property type="match status" value="1"/>
</dbReference>
<evidence type="ECO:0000256" key="4">
    <source>
        <dbReference type="ARBA" id="ARBA00022530"/>
    </source>
</evidence>
<comment type="function">
    <text evidence="13">Component of the zona pellucida, an extracellular matrix surrounding oocytes which mediates sperm binding, induction of the acrosome reaction and prevents post-fertilization polyspermy. The zona pellucida is composed of 3 to 4 glycoproteins, ZP1, ZP2, ZP3, and ZP4. ZP4 may act as a sperm receptor.</text>
</comment>
<dbReference type="InterPro" id="IPR051148">
    <property type="entry name" value="Zona_Pellucida_Domain_gp"/>
</dbReference>
<evidence type="ECO:0000256" key="16">
    <source>
        <dbReference type="ARBA" id="ARBA00042573"/>
    </source>
</evidence>
<reference evidence="22" key="3">
    <citation type="submission" date="2025-08" db="UniProtKB">
        <authorList>
            <consortium name="Ensembl"/>
        </authorList>
    </citation>
    <scope>IDENTIFICATION</scope>
</reference>
<keyword evidence="19" id="KW-0732">Signal</keyword>
<dbReference type="InterPro" id="IPR055355">
    <property type="entry name" value="ZP-C"/>
</dbReference>
<keyword evidence="2" id="KW-1003">Cell membrane</keyword>
<dbReference type="CDD" id="cd00111">
    <property type="entry name" value="Trefoil"/>
    <property type="match status" value="1"/>
</dbReference>
<evidence type="ECO:0000256" key="18">
    <source>
        <dbReference type="SAM" id="MobiDB-lite"/>
    </source>
</evidence>
<feature type="compositionally biased region" description="Polar residues" evidence="18">
    <location>
        <begin position="175"/>
        <end position="187"/>
    </location>
</feature>
<organism evidence="22 23">
    <name type="scientific">Esox lucius</name>
    <name type="common">Northern pike</name>
    <dbReference type="NCBI Taxonomy" id="8010"/>
    <lineage>
        <taxon>Eukaryota</taxon>
        <taxon>Metazoa</taxon>
        <taxon>Chordata</taxon>
        <taxon>Craniata</taxon>
        <taxon>Vertebrata</taxon>
        <taxon>Euteleostomi</taxon>
        <taxon>Actinopterygii</taxon>
        <taxon>Neopterygii</taxon>
        <taxon>Teleostei</taxon>
        <taxon>Protacanthopterygii</taxon>
        <taxon>Esociformes</taxon>
        <taxon>Esocidae</taxon>
        <taxon>Esox</taxon>
    </lineage>
</organism>
<feature type="domain" description="ZP" evidence="20">
    <location>
        <begin position="491"/>
        <end position="802"/>
    </location>
</feature>
<feature type="compositionally biased region" description="Low complexity" evidence="18">
    <location>
        <begin position="244"/>
        <end position="329"/>
    </location>
</feature>
<evidence type="ECO:0000256" key="11">
    <source>
        <dbReference type="ARBA" id="ARBA00023279"/>
    </source>
</evidence>
<dbReference type="Gene3D" id="2.60.40.4100">
    <property type="entry name" value="Zona pellucida, ZP-C domain"/>
    <property type="match status" value="1"/>
</dbReference>
<dbReference type="GeneTree" id="ENSGT00940000163253"/>
<dbReference type="GO" id="GO:0032190">
    <property type="term" value="F:acrosin binding"/>
    <property type="evidence" value="ECO:0007669"/>
    <property type="project" value="TreeGrafter"/>
</dbReference>
<feature type="compositionally biased region" description="Low complexity" evidence="18">
    <location>
        <begin position="335"/>
        <end position="344"/>
    </location>
</feature>
<evidence type="ECO:0000256" key="12">
    <source>
        <dbReference type="ARBA" id="ARBA00024183"/>
    </source>
</evidence>
<dbReference type="GO" id="GO:0007339">
    <property type="term" value="P:binding of sperm to zona pellucida"/>
    <property type="evidence" value="ECO:0007669"/>
    <property type="project" value="TreeGrafter"/>
</dbReference>
<feature type="compositionally biased region" description="Polar residues" evidence="18">
    <location>
        <begin position="375"/>
        <end position="398"/>
    </location>
</feature>
<evidence type="ECO:0000259" key="21">
    <source>
        <dbReference type="PROSITE" id="PS51448"/>
    </source>
</evidence>
<comment type="caution">
    <text evidence="17">Lacks conserved residue(s) required for the propagation of feature annotation.</text>
</comment>
<protein>
    <recommendedName>
        <fullName evidence="14">Zona pellucida sperm-binding protein 4</fullName>
    </recommendedName>
    <alternativeName>
        <fullName evidence="16">Zona pellucida glycoprotein 4</fullName>
    </alternativeName>
    <alternativeName>
        <fullName evidence="15">Zona pellucida protein B</fullName>
    </alternativeName>
</protein>
<keyword evidence="6" id="KW-0812">Transmembrane</keyword>
<reference evidence="23" key="1">
    <citation type="journal article" date="2014" name="PLoS ONE">
        <title>The genome and linkage map of the northern pike (Esox lucius): conserved synteny revealed between the salmonid sister group and the Neoteleostei.</title>
        <authorList>
            <person name="Rondeau E.B."/>
            <person name="Minkley D.R."/>
            <person name="Leong J.S."/>
            <person name="Messmer A.M."/>
            <person name="Jantzen J.R."/>
            <person name="von Schalburg K.R."/>
            <person name="Lemon C."/>
            <person name="Bird N.H."/>
            <person name="Koop B.F."/>
        </authorList>
    </citation>
    <scope>NUCLEOTIDE SEQUENCE</scope>
</reference>
<feature type="compositionally biased region" description="Low complexity" evidence="18">
    <location>
        <begin position="77"/>
        <end position="98"/>
    </location>
</feature>
<dbReference type="InterPro" id="IPR001507">
    <property type="entry name" value="ZP_dom"/>
</dbReference>
<accession>A0A6Q2Z9W4</accession>
<dbReference type="GO" id="GO:0035804">
    <property type="term" value="F:structural constituent of egg coat"/>
    <property type="evidence" value="ECO:0007669"/>
    <property type="project" value="TreeGrafter"/>
</dbReference>
<keyword evidence="7" id="KW-1133">Transmembrane helix</keyword>
<evidence type="ECO:0000256" key="7">
    <source>
        <dbReference type="ARBA" id="ARBA00022989"/>
    </source>
</evidence>
<feature type="region of interest" description="Disordered" evidence="18">
    <location>
        <begin position="24"/>
        <end position="353"/>
    </location>
</feature>
<dbReference type="Proteomes" id="UP000265140">
    <property type="component" value="Chromosome 3"/>
</dbReference>
<keyword evidence="9 17" id="KW-1015">Disulfide bond</keyword>
<keyword evidence="11" id="KW-0278">Fertilization</keyword>
<dbReference type="InterPro" id="IPR042235">
    <property type="entry name" value="ZP-C_dom"/>
</dbReference>
<comment type="subcellular location">
    <subcellularLocation>
        <location evidence="1">Cell membrane</location>
        <topology evidence="1">Single-pass type I membrane protein</topology>
    </subcellularLocation>
    <subcellularLocation>
        <location evidence="12">Zona pellucida</location>
    </subcellularLocation>
</comment>
<feature type="compositionally biased region" description="Polar residues" evidence="18">
    <location>
        <begin position="124"/>
        <end position="136"/>
    </location>
</feature>
<keyword evidence="4" id="KW-0272">Extracellular matrix</keyword>